<dbReference type="InterPro" id="IPR005183">
    <property type="entry name" value="DUF305_CopM-like"/>
</dbReference>
<comment type="caution">
    <text evidence="3">The sequence shown here is derived from an EMBL/GenBank/DDBJ whole genome shotgun (WGS) entry which is preliminary data.</text>
</comment>
<evidence type="ECO:0000313" key="3">
    <source>
        <dbReference type="EMBL" id="MBH8551301.1"/>
    </source>
</evidence>
<keyword evidence="1" id="KW-0472">Membrane</keyword>
<organism evidence="3 4">
    <name type="scientific">Atlanticothrix silvestris CENA357</name>
    <dbReference type="NCBI Taxonomy" id="1725252"/>
    <lineage>
        <taxon>Bacteria</taxon>
        <taxon>Bacillati</taxon>
        <taxon>Cyanobacteriota</taxon>
        <taxon>Cyanophyceae</taxon>
        <taxon>Nostocales</taxon>
        <taxon>Nodulariaceae</taxon>
        <taxon>Atlanticothrix</taxon>
        <taxon>Atlanticothrix silvestris</taxon>
    </lineage>
</organism>
<feature type="transmembrane region" description="Helical" evidence="1">
    <location>
        <begin position="6"/>
        <end position="25"/>
    </location>
</feature>
<sequence length="229" mass="26419">MKNKNLIYGLIALLSYGAVGGLLIINNTQAQSPNSQHNIHHLSPQVTPSQQGMMGEVNQHFITMMIPHHQQAVEMANLALTRAKHPEIKKLAQVIKTDQAREIQQMQTWYKAWYGKEVPVTTMNDQEMMAMHQRMNQQMNSGMMKMPMNRNMRGMNIDLAALKNAPDFDKEFIRQMIPHHRMAVMMSQMATNKAAKPEIRNLAQSIVKTQTAEINQMQQWYQAWYRTSI</sequence>
<evidence type="ECO:0000259" key="2">
    <source>
        <dbReference type="Pfam" id="PF03713"/>
    </source>
</evidence>
<dbReference type="InterPro" id="IPR012347">
    <property type="entry name" value="Ferritin-like"/>
</dbReference>
<keyword evidence="1" id="KW-1133">Transmembrane helix</keyword>
<dbReference type="Proteomes" id="UP000599391">
    <property type="component" value="Unassembled WGS sequence"/>
</dbReference>
<dbReference type="Pfam" id="PF03713">
    <property type="entry name" value="DUF305"/>
    <property type="match status" value="1"/>
</dbReference>
<protein>
    <submittedName>
        <fullName evidence="3">DUF305 domain-containing protein</fullName>
    </submittedName>
</protein>
<dbReference type="PANTHER" id="PTHR36933">
    <property type="entry name" value="SLL0788 PROTEIN"/>
    <property type="match status" value="1"/>
</dbReference>
<dbReference type="RefSeq" id="WP_214437608.1">
    <property type="nucleotide sequence ID" value="NZ_JAECZB010000003.1"/>
</dbReference>
<proteinExistence type="predicted"/>
<dbReference type="AlphaFoldDB" id="A0A8J7HF24"/>
<keyword evidence="4" id="KW-1185">Reference proteome</keyword>
<name>A0A8J7HF24_9CYAN</name>
<dbReference type="PANTHER" id="PTHR36933:SF1">
    <property type="entry name" value="SLL0788 PROTEIN"/>
    <property type="match status" value="1"/>
</dbReference>
<dbReference type="Gene3D" id="1.20.1260.10">
    <property type="match status" value="1"/>
</dbReference>
<reference evidence="3 4" key="1">
    <citation type="journal article" date="2021" name="Int. J. Syst. Evol. Microbiol.">
        <title>Amazonocrinis nigriterrae gen. nov., sp. nov., Atlanticothrix silvestris gen. nov., sp. nov. and Dendronalium phyllosphericum gen. nov., sp. nov., nostocacean cyanobacteria from Brazilian environments.</title>
        <authorList>
            <person name="Alvarenga D.O."/>
            <person name="Andreote A.P.D."/>
            <person name="Branco L.H.Z."/>
            <person name="Delbaje E."/>
            <person name="Cruz R.B."/>
            <person name="Varani A.M."/>
            <person name="Fiore M.F."/>
        </authorList>
    </citation>
    <scope>NUCLEOTIDE SEQUENCE [LARGE SCALE GENOMIC DNA]</scope>
    <source>
        <strain evidence="3 4">CENA357</strain>
    </source>
</reference>
<accession>A0A8J7HF24</accession>
<evidence type="ECO:0000256" key="1">
    <source>
        <dbReference type="SAM" id="Phobius"/>
    </source>
</evidence>
<feature type="domain" description="DUF305" evidence="2">
    <location>
        <begin position="59"/>
        <end position="221"/>
    </location>
</feature>
<keyword evidence="1" id="KW-0812">Transmembrane</keyword>
<gene>
    <name evidence="3" type="ORF">I8751_02655</name>
</gene>
<dbReference type="EMBL" id="JAECZB010000003">
    <property type="protein sequence ID" value="MBH8551301.1"/>
    <property type="molecule type" value="Genomic_DNA"/>
</dbReference>
<evidence type="ECO:0000313" key="4">
    <source>
        <dbReference type="Proteomes" id="UP000599391"/>
    </source>
</evidence>